<dbReference type="AlphaFoldDB" id="A0A852W7W6"/>
<protein>
    <submittedName>
        <fullName evidence="2">Uncharacterized protein</fullName>
    </submittedName>
</protein>
<dbReference type="RefSeq" id="WP_073574216.1">
    <property type="nucleotide sequence ID" value="NZ_BAAAJZ010000007.1"/>
</dbReference>
<accession>A0A852W7W6</accession>
<feature type="transmembrane region" description="Helical" evidence="1">
    <location>
        <begin position="61"/>
        <end position="82"/>
    </location>
</feature>
<keyword evidence="1" id="KW-0812">Transmembrane</keyword>
<dbReference type="Proteomes" id="UP000549695">
    <property type="component" value="Unassembled WGS sequence"/>
</dbReference>
<feature type="transmembrane region" description="Helical" evidence="1">
    <location>
        <begin position="94"/>
        <end position="117"/>
    </location>
</feature>
<keyword evidence="3" id="KW-1185">Reference proteome</keyword>
<keyword evidence="1" id="KW-1133">Transmembrane helix</keyword>
<keyword evidence="1" id="KW-0472">Membrane</keyword>
<dbReference type="GeneID" id="98054609"/>
<gene>
    <name evidence="2" type="ORF">HDA37_004945</name>
</gene>
<organism evidence="2 3">
    <name type="scientific">Pseudonocardia alni</name>
    <name type="common">Amycolata alni</name>
    <dbReference type="NCBI Taxonomy" id="33907"/>
    <lineage>
        <taxon>Bacteria</taxon>
        <taxon>Bacillati</taxon>
        <taxon>Actinomycetota</taxon>
        <taxon>Actinomycetes</taxon>
        <taxon>Pseudonocardiales</taxon>
        <taxon>Pseudonocardiaceae</taxon>
        <taxon>Pseudonocardia</taxon>
    </lineage>
</organism>
<feature type="transmembrane region" description="Helical" evidence="1">
    <location>
        <begin position="21"/>
        <end position="49"/>
    </location>
</feature>
<proteinExistence type="predicted"/>
<comment type="caution">
    <text evidence="2">The sequence shown here is derived from an EMBL/GenBank/DDBJ whole genome shotgun (WGS) entry which is preliminary data.</text>
</comment>
<sequence>MLSTGPARPEAGRRPIIRWDAALSGAALAATGMLVALGVFGAVFLVAFLDYCPPRTCSSSAVLVSVGGSLVIAAAAGVAGLAMTVLRIVERRPAWPFAVVTLAVTGSAVAFGAVHYASAIGY</sequence>
<evidence type="ECO:0000313" key="2">
    <source>
        <dbReference type="EMBL" id="NYG04660.1"/>
    </source>
</evidence>
<reference evidence="2 3" key="1">
    <citation type="submission" date="2020-07" db="EMBL/GenBank/DDBJ databases">
        <title>Sequencing the genomes of 1000 actinobacteria strains.</title>
        <authorList>
            <person name="Klenk H.-P."/>
        </authorList>
    </citation>
    <scope>NUCLEOTIDE SEQUENCE [LARGE SCALE GENOMIC DNA]</scope>
    <source>
        <strain evidence="2 3">DSM 44749</strain>
    </source>
</reference>
<name>A0A852W7W6_PSEA5</name>
<dbReference type="EMBL" id="JACCCZ010000001">
    <property type="protein sequence ID" value="NYG04660.1"/>
    <property type="molecule type" value="Genomic_DNA"/>
</dbReference>
<evidence type="ECO:0000256" key="1">
    <source>
        <dbReference type="SAM" id="Phobius"/>
    </source>
</evidence>
<evidence type="ECO:0000313" key="3">
    <source>
        <dbReference type="Proteomes" id="UP000549695"/>
    </source>
</evidence>